<dbReference type="eggNOG" id="COG3271">
    <property type="taxonomic scope" value="Bacteria"/>
</dbReference>
<dbReference type="KEGG" id="eta:ETA_28220"/>
<name>B2VF31_ERWT9</name>
<keyword evidence="2" id="KW-1185">Reference proteome</keyword>
<evidence type="ECO:0000313" key="2">
    <source>
        <dbReference type="Proteomes" id="UP000001726"/>
    </source>
</evidence>
<organism evidence="1 2">
    <name type="scientific">Erwinia tasmaniensis (strain DSM 17950 / CFBP 7177 / CIP 109463 / NCPPB 4357 / Et1/99)</name>
    <dbReference type="NCBI Taxonomy" id="465817"/>
    <lineage>
        <taxon>Bacteria</taxon>
        <taxon>Pseudomonadati</taxon>
        <taxon>Pseudomonadota</taxon>
        <taxon>Gammaproteobacteria</taxon>
        <taxon>Enterobacterales</taxon>
        <taxon>Erwiniaceae</taxon>
        <taxon>Erwinia</taxon>
    </lineage>
</organism>
<dbReference type="RefSeq" id="WP_012442525.1">
    <property type="nucleotide sequence ID" value="NC_010694.1"/>
</dbReference>
<dbReference type="Proteomes" id="UP000001726">
    <property type="component" value="Chromosome"/>
</dbReference>
<dbReference type="HOGENOM" id="CLU_198903_0_0_6"/>
<dbReference type="Gene3D" id="3.90.70.10">
    <property type="entry name" value="Cysteine proteinases"/>
    <property type="match status" value="1"/>
</dbReference>
<protein>
    <submittedName>
        <fullName evidence="1">Uncharacterized protein</fullName>
    </submittedName>
</protein>
<sequence>MHINRFGSAHFVILKGIDDTWVQIDDPGWGGLNYTRAQFENYWLHEDGLGRALLFLKDEKILINSNRIHSKKILTQ</sequence>
<evidence type="ECO:0000313" key="1">
    <source>
        <dbReference type="EMBL" id="CAO97868.1"/>
    </source>
</evidence>
<dbReference type="AlphaFoldDB" id="B2VF31"/>
<gene>
    <name evidence="1" type="ordered locus">ETA_28220</name>
</gene>
<proteinExistence type="predicted"/>
<dbReference type="EMBL" id="CU468135">
    <property type="protein sequence ID" value="CAO97868.1"/>
    <property type="molecule type" value="Genomic_DNA"/>
</dbReference>
<reference evidence="1 2" key="1">
    <citation type="journal article" date="2008" name="Environ. Microbiol.">
        <title>The genome of Erwinia tasmaniensis strain Et1/99, a non-pathogenic bacterium in the genus Erwinia.</title>
        <authorList>
            <person name="Kube M."/>
            <person name="Migdoll A.M."/>
            <person name="Mueller I."/>
            <person name="Kuhl H."/>
            <person name="Beck A."/>
            <person name="Reinhardt R."/>
            <person name="Geider K."/>
        </authorList>
    </citation>
    <scope>NUCLEOTIDE SEQUENCE [LARGE SCALE GENOMIC DNA]</scope>
    <source>
        <strain evidence="2">DSM 17950 / CFBP 7177 / CIP 109463 / NCPPB 4357 / Et1/99</strain>
    </source>
</reference>
<accession>B2VF31</accession>